<evidence type="ECO:0000256" key="5">
    <source>
        <dbReference type="ARBA" id="ARBA00022614"/>
    </source>
</evidence>
<dbReference type="InterPro" id="IPR035986">
    <property type="entry name" value="PKD_dom_sf"/>
</dbReference>
<evidence type="ECO:0000256" key="3">
    <source>
        <dbReference type="ARBA" id="ARBA00007200"/>
    </source>
</evidence>
<evidence type="ECO:0000256" key="11">
    <source>
        <dbReference type="ARBA" id="ARBA00023136"/>
    </source>
</evidence>
<evidence type="ECO:0000256" key="13">
    <source>
        <dbReference type="ARBA" id="ARBA00023180"/>
    </source>
</evidence>
<feature type="region of interest" description="Disordered" evidence="16">
    <location>
        <begin position="4385"/>
        <end position="4404"/>
    </location>
</feature>
<dbReference type="InterPro" id="IPR018378">
    <property type="entry name" value="C-type_lectin_CS"/>
</dbReference>
<dbReference type="PROSITE" id="PS51450">
    <property type="entry name" value="LRR"/>
    <property type="match status" value="1"/>
</dbReference>
<evidence type="ECO:0000256" key="17">
    <source>
        <dbReference type="SAM" id="Phobius"/>
    </source>
</evidence>
<dbReference type="InterPro" id="IPR022409">
    <property type="entry name" value="PKD/Chitinase_dom"/>
</dbReference>
<dbReference type="InterPro" id="IPR036392">
    <property type="entry name" value="PLAT/LH2_dom_sf"/>
</dbReference>
<evidence type="ECO:0000256" key="14">
    <source>
        <dbReference type="ARBA" id="ARBA00023273"/>
    </source>
</evidence>
<dbReference type="CDD" id="cd01752">
    <property type="entry name" value="PLAT_polycystin"/>
    <property type="match status" value="1"/>
</dbReference>
<dbReference type="SMART" id="SM00089">
    <property type="entry name" value="PKD"/>
    <property type="match status" value="12"/>
</dbReference>
<keyword evidence="9 17" id="KW-1133">Transmembrane helix</keyword>
<feature type="compositionally biased region" description="Basic and acidic residues" evidence="16">
    <location>
        <begin position="4484"/>
        <end position="4497"/>
    </location>
</feature>
<dbReference type="SMART" id="SM00303">
    <property type="entry name" value="GPS"/>
    <property type="match status" value="1"/>
</dbReference>
<dbReference type="SUPFAM" id="SSF49299">
    <property type="entry name" value="PKD domain"/>
    <property type="match status" value="12"/>
</dbReference>
<evidence type="ECO:0000259" key="21">
    <source>
        <dbReference type="PROSITE" id="PS51111"/>
    </source>
</evidence>
<dbReference type="Proteomes" id="UP001066276">
    <property type="component" value="Chromosome 7"/>
</dbReference>
<dbReference type="InterPro" id="IPR000601">
    <property type="entry name" value="PKD_dom"/>
</dbReference>
<feature type="domain" description="PKD" evidence="19">
    <location>
        <begin position="1205"/>
        <end position="1284"/>
    </location>
</feature>
<dbReference type="Gene3D" id="3.80.10.10">
    <property type="entry name" value="Ribonuclease Inhibitor"/>
    <property type="match status" value="2"/>
</dbReference>
<dbReference type="Gene3D" id="2.60.60.20">
    <property type="entry name" value="PLAT/LH2 domain"/>
    <property type="match status" value="1"/>
</dbReference>
<reference evidence="22" key="1">
    <citation type="journal article" date="2022" name="bioRxiv">
        <title>Sequencing and chromosome-scale assembly of the giantPleurodeles waltlgenome.</title>
        <authorList>
            <person name="Brown T."/>
            <person name="Elewa A."/>
            <person name="Iarovenko S."/>
            <person name="Subramanian E."/>
            <person name="Araus A.J."/>
            <person name="Petzold A."/>
            <person name="Susuki M."/>
            <person name="Suzuki K.-i.T."/>
            <person name="Hayashi T."/>
            <person name="Toyoda A."/>
            <person name="Oliveira C."/>
            <person name="Osipova E."/>
            <person name="Leigh N.D."/>
            <person name="Simon A."/>
            <person name="Yun M.H."/>
        </authorList>
    </citation>
    <scope>NUCLEOTIDE SEQUENCE</scope>
    <source>
        <strain evidence="22">20211129_DDA</strain>
        <tissue evidence="22">Liver</tissue>
    </source>
</reference>
<dbReference type="SUPFAM" id="SSF56436">
    <property type="entry name" value="C-type lectin-like"/>
    <property type="match status" value="1"/>
</dbReference>
<dbReference type="InterPro" id="IPR001024">
    <property type="entry name" value="PLAT/LH2_dom"/>
</dbReference>
<feature type="compositionally biased region" description="Low complexity" evidence="16">
    <location>
        <begin position="102"/>
        <end position="114"/>
    </location>
</feature>
<dbReference type="InterPro" id="IPR013783">
    <property type="entry name" value="Ig-like_fold"/>
</dbReference>
<feature type="transmembrane region" description="Helical" evidence="17">
    <location>
        <begin position="3876"/>
        <end position="3895"/>
    </location>
</feature>
<evidence type="ECO:0000313" key="22">
    <source>
        <dbReference type="EMBL" id="KAJ1129961.1"/>
    </source>
</evidence>
<comment type="caution">
    <text evidence="22">The sequence shown here is derived from an EMBL/GenBank/DDBJ whole genome shotgun (WGS) entry which is preliminary data.</text>
</comment>
<dbReference type="PROSITE" id="PS50095">
    <property type="entry name" value="PLAT"/>
    <property type="match status" value="1"/>
</dbReference>
<keyword evidence="11 17" id="KW-0472">Membrane</keyword>
<dbReference type="InterPro" id="IPR002859">
    <property type="entry name" value="PKD/REJ-like"/>
</dbReference>
<keyword evidence="4" id="KW-1003">Cell membrane</keyword>
<dbReference type="PRINTS" id="PR00500">
    <property type="entry name" value="POLYCYSTIN1"/>
</dbReference>
<feature type="domain" description="PKD" evidence="19">
    <location>
        <begin position="1653"/>
        <end position="1714"/>
    </location>
</feature>
<feature type="domain" description="PKD" evidence="19">
    <location>
        <begin position="437"/>
        <end position="472"/>
    </location>
</feature>
<evidence type="ECO:0000256" key="10">
    <source>
        <dbReference type="ARBA" id="ARBA00023069"/>
    </source>
</evidence>
<evidence type="ECO:0000256" key="2">
    <source>
        <dbReference type="ARBA" id="ARBA00004651"/>
    </source>
</evidence>
<keyword evidence="13" id="KW-0325">Glycoprotein</keyword>
<dbReference type="Pfam" id="PF20519">
    <property type="entry name" value="Polycystin_dom"/>
    <property type="match status" value="1"/>
</dbReference>
<keyword evidence="6 17" id="KW-0812">Transmembrane</keyword>
<keyword evidence="8" id="KW-0677">Repeat</keyword>
<evidence type="ECO:0000313" key="23">
    <source>
        <dbReference type="Proteomes" id="UP001066276"/>
    </source>
</evidence>
<dbReference type="GO" id="GO:0005886">
    <property type="term" value="C:plasma membrane"/>
    <property type="evidence" value="ECO:0007669"/>
    <property type="project" value="UniProtKB-SubCell"/>
</dbReference>
<dbReference type="InterPro" id="IPR001304">
    <property type="entry name" value="C-type_lectin-like"/>
</dbReference>
<dbReference type="Pfam" id="PF13855">
    <property type="entry name" value="LRR_8"/>
    <property type="match status" value="1"/>
</dbReference>
<dbReference type="SUPFAM" id="SSF49723">
    <property type="entry name" value="Lipase/lipooxygenase domain (PLAT/LH2 domain)"/>
    <property type="match status" value="1"/>
</dbReference>
<dbReference type="Pfam" id="PF01477">
    <property type="entry name" value="PLAT"/>
    <property type="match status" value="1"/>
</dbReference>
<dbReference type="InterPro" id="IPR000483">
    <property type="entry name" value="Cys-rich_flank_reg_C"/>
</dbReference>
<dbReference type="Gene3D" id="1.10.287.70">
    <property type="match status" value="1"/>
</dbReference>
<gene>
    <name evidence="22" type="ORF">NDU88_008321</name>
</gene>
<evidence type="ECO:0000256" key="6">
    <source>
        <dbReference type="ARBA" id="ARBA00022692"/>
    </source>
</evidence>
<dbReference type="PROSITE" id="PS50093">
    <property type="entry name" value="PKD"/>
    <property type="match status" value="9"/>
</dbReference>
<dbReference type="SMART" id="SM00034">
    <property type="entry name" value="CLECT"/>
    <property type="match status" value="1"/>
</dbReference>
<dbReference type="PANTHER" id="PTHR46730">
    <property type="entry name" value="POLYCYSTIN-1"/>
    <property type="match status" value="1"/>
</dbReference>
<dbReference type="PROSITE" id="PS00615">
    <property type="entry name" value="C_TYPE_LECTIN_1"/>
    <property type="match status" value="1"/>
</dbReference>
<dbReference type="InterPro" id="IPR042060">
    <property type="entry name" value="PLAT_polycystin1"/>
</dbReference>
<dbReference type="InterPro" id="IPR014010">
    <property type="entry name" value="REJ_dom"/>
</dbReference>
<dbReference type="SMART" id="SM00082">
    <property type="entry name" value="LRRCT"/>
    <property type="match status" value="1"/>
</dbReference>
<feature type="domain" description="PKD" evidence="19">
    <location>
        <begin position="2232"/>
        <end position="2313"/>
    </location>
</feature>
<feature type="domain" description="PKD" evidence="19">
    <location>
        <begin position="1391"/>
        <end position="1447"/>
    </location>
</feature>
<dbReference type="PANTHER" id="PTHR46730:SF2">
    <property type="entry name" value="POLYCYSTIN-1 ISOFORM X1"/>
    <property type="match status" value="1"/>
</dbReference>
<dbReference type="CDD" id="cd00037">
    <property type="entry name" value="CLECT"/>
    <property type="match status" value="1"/>
</dbReference>
<feature type="transmembrane region" description="Helical" evidence="17">
    <location>
        <begin position="4120"/>
        <end position="4144"/>
    </location>
</feature>
<dbReference type="Gene3D" id="2.60.40.10">
    <property type="entry name" value="Immunoglobulins"/>
    <property type="match status" value="8"/>
</dbReference>
<keyword evidence="7" id="KW-0732">Signal</keyword>
<dbReference type="InterPro" id="IPR032675">
    <property type="entry name" value="LRR_dom_sf"/>
</dbReference>
<feature type="domain" description="PKD" evidence="19">
    <location>
        <begin position="1910"/>
        <end position="1973"/>
    </location>
</feature>
<dbReference type="InterPro" id="IPR000203">
    <property type="entry name" value="GPS"/>
</dbReference>
<evidence type="ECO:0000256" key="16">
    <source>
        <dbReference type="SAM" id="MobiDB-lite"/>
    </source>
</evidence>
<evidence type="ECO:0000259" key="18">
    <source>
        <dbReference type="PROSITE" id="PS50041"/>
    </source>
</evidence>
<keyword evidence="10" id="KW-0969">Cilium</keyword>
<dbReference type="InterPro" id="IPR016186">
    <property type="entry name" value="C-type_lectin-like/link_sf"/>
</dbReference>
<protein>
    <recommendedName>
        <fullName evidence="24">Polycystin-1</fullName>
    </recommendedName>
</protein>
<feature type="transmembrane region" description="Helical" evidence="17">
    <location>
        <begin position="3792"/>
        <end position="3810"/>
    </location>
</feature>
<evidence type="ECO:0000256" key="8">
    <source>
        <dbReference type="ARBA" id="ARBA00022737"/>
    </source>
</evidence>
<feature type="transmembrane region" description="Helical" evidence="17">
    <location>
        <begin position="4156"/>
        <end position="4180"/>
    </location>
</feature>
<dbReference type="PROSITE" id="PS50041">
    <property type="entry name" value="C_TYPE_LECTIN_2"/>
    <property type="match status" value="1"/>
</dbReference>
<dbReference type="SMART" id="SM00308">
    <property type="entry name" value="LH2"/>
    <property type="match status" value="1"/>
</dbReference>
<feature type="transmembrane region" description="Helical" evidence="17">
    <location>
        <begin position="4200"/>
        <end position="4220"/>
    </location>
</feature>
<evidence type="ECO:0000259" key="19">
    <source>
        <dbReference type="PROSITE" id="PS50093"/>
    </source>
</evidence>
<evidence type="ECO:0000256" key="9">
    <source>
        <dbReference type="ARBA" id="ARBA00022989"/>
    </source>
</evidence>
<feature type="region of interest" description="Disordered" evidence="16">
    <location>
        <begin position="81"/>
        <end position="122"/>
    </location>
</feature>
<keyword evidence="23" id="KW-1185">Reference proteome</keyword>
<feature type="transmembrane region" description="Helical" evidence="17">
    <location>
        <begin position="3760"/>
        <end position="3786"/>
    </location>
</feature>
<sequence>MTSRALCDYNMILKLWTEEPDRKPETDRRSPGGRQSARHLILVLLVISFPGAVCRSEETRPDKTPPEAAADLLAAGYMGAVPPSLDPGARTRRPLSLPVSTGPGAPGHAGALPGSPRSGALHESRATGAARASGGQVLPVAPAGCRGAAGCDVSPEVAPEAGQAGEPCPSGCVCSSSTVNCSRVELMEVPTRESCPPGTVSLDLSHNQLKEVRARDFADFPELLVLDLSFNKIHVIEEGTFHPLRQLQSLKLANNSLVCDCSLRWLVKWVRENARVIQDHELLRCTHTAASRSEDSSSDLLHASLSSLLCADSYVSCTTETSGSRDTVLFFSMLSLDRHSKDSCHTLCFQKDHSHYGLDEEAHCLCGSLGTDRDWAAQMATTDEACTAVCSNTMQSSVCNRTVIHAVYPVKAALITSASRHTSVHQLINFMVETMLPAAVYHWDFGDGSGLLTTSMARVCHKYALPGIYRVTTHADVGTKTLRSLVMVLVSMPVALAELECPQVVETGHSIDVWIHIQQGSDLLVLWKMEASNGLQTLDETSCPRGGRVHPENLKCYWLVQTKESWKEAKQLCQATPGGDLAVVQSHDVQLFLQNAFSGAGSVWIGLGDPRSSGPLHMADRSPLDSFQSWGIPGHFDTDKDCVQLNTDLKGAWRSSPCQRKSSFLCEKRAGTALPNGEMFLTGLPAFTTAYDVKNATIVPVLPPLGSDTVELMLFPGLWFSHSGTLVSLEFGIQALKKPTQVRFQVFRPYCAPSQHLVPPGCELVRSPFASCQARPLCNTTGGCPSGQQWCPLRDMCLSVSSPCSSYAFENVTSNILPISNPPRFPGAIPSYSQVADVALLLGHWADSYDIQVLLSEKEITVYPDDIIGIQHTGGVGALLRCQHSPHSPWRQSYMSLRRNYWWESRVTGLTNPTWEDDVVCDLRVTSAYDLRSFAVTPLLSGQGEPGVYTYTAVIHNMVSSSQVSCAVDVQSRVEGLQIIHPVPISGKIHLPTQSRTMLVIKIVSGTNATVQWAAPVDQTGLGFKSSCPSSIQATVPGCRRDTKDSWFSFVWVFLADTQDETLNILVSNQISSQNLSVKIQSHNVITSLRVEPLGPRRMLVGVLQVFSASISQGTSVSYTWVVDDVESFAYIGPTYSLRLQKPGVYNLKLRAENPVSADTVELQLTADTMNQLHDGQILGLREVLPVNTSHTLTFGVKVDMSVQVTIRWHFGDDNAVLEDSWCPPYDPTQLQLDSRASIVGILSRVNHTYRQPGDYNLTVEAINKYDSLQQTISVRVLSPLTSLHLLTSPAAPLVNQAILFEARPYPSGFGLTFSWDFGDGSPERVAAPATIWHIFQKSGQYRVRVWAAHGLSKASSDMLVEVEQSVVGLQITCTGPSELGTATMINATVESGTDVQYSWNMGDGTVYQNWSLSYISHTFAREGNYTVIVIASNSATSTSSHISVEVYRFHIISILTPDVVASGEQVGFHAFVTGPVTRTCSHWDFGDDSPIVIIEQDPVVYHFYTRAGTFMLNLTVFGIASVDSFQSVVNVESRILSLNVTVSVQITALGDPVSFSASLIPAPDISHRYWYSWDFGTGEPPLASSFPESTFIYTEEGIYYVTVTARNKLGAANASVQVKVESPIGPITIHHSGKTGQALALNSIYCFTAMVSSGIATTLTWNFGDFSLKQQGSSICHSYNQAGNTTVSVIGENPISSQIATLHITVLTPVTSLSMLADSTFGEVGQVVVFRALLLAGDSVRYLWAVCSSCSFKEGSSTLEHAFLVPGTATVQVQVVNAVSVGEAKVSIEIQEKIQGIRIHSKDVLCRRYVAASEPFTLTVDIERGSNVTFRWDIFHGSSQLFSAKGKSVTFSSNAIGNLLVQMWAGNNLGQVVESTELQVMDRIRGVMVKALTKSVAVGTSVIFSVLVSSGSDMLYTWYPGEGQKLLPCNHSSFTYVFLTPGLRVISVTVSNFLGSSNGSMELRVQVPVSGVEISVFGHLAPFFFRSNTTIQFQGSVVEGTDVLWEWHLQKKNETQLFHQQNASCFLEEPELYHLVLRAWNDISLDMVEQTLQVQQQISGLELKVDRRSACTGDVLNFSLQVLKGTNVSFVLNVTTLGLVFDVHDGKVPLTVSEPGHHLVLAMAYNQVSHQSASVLVRVLEKVKGLHLLDCCPPALDITKILAFRADVVAGEELGFIWTFHLPGHPDYSTTGPLVQYTPAGEGNLTLHVKARNPSCSASLTANITLLSPVSSATLSCNVTVAFVNQTVAFNADVDGGSDLNFHWFFGDSMGAFTHSSQTVFHRYMHSGYFSAEVSIYNEISQVVAQVSVKVQELACEWPHVQLVPAPSTIFRSRDSYFEANVNLRACTAYAAQYLWEVYHSPDCHGLRPANQVPLGHVDVTTPLLVLPKRSLQAGMYCIHFLLSLKGTPLSHSVSLRLRVLQSELVAVIRGGSHRSWSADTDLLMDGSGSYDPDADLAYEDTSLEYQWHCELKNPSDPCTHRSFPLMSDANITIPSTTLCADTAYLFTLTVRKTGRKPASATQTVWIQPGEVLPVTLECRSCSALSSYQVSKSVHVTLSAMCENCHNTTQYKWTAKSSHGQLLNLDNATTSTGDANRDLVIRQGVLQDGINYTFTVTAFQPDSHIWGGSSITLTPNNPPTGGSCCFHPEKDIFLLETMVSYNCSGWTDEDNRMEQLIYTLVAETCTTEGRHCQQFYLYRGTKSSFSTLLPAGPDTTNSTVIVYLELEDSQGAKTMALNRTLTVIMPPVSGFQTVTGWLKNKSQSELWGLVQQGNPQDVIPYSLALVSILNQNVESGGTSHNSDIEDRISIRSNITEALTSLKISSMKDVTQLSAAISQCVTVPEELTHRSRARVLEAAQRMIHVISNETEEGHETPVHAGRNILGILGQTLSALDIGHNDPMICSDGGVCGAAVSAFNLTQALVKSLMKSRVLNEETLSLTTSEINVQGKRAASRDLLCMHPSERCLFLLPDAFAAQLAGSGELVQVMIDYDFKLHPFHPVTNTSISTHLASLEFSTPSGATVPVSNLSEEAAILVRLPTGNNTHMNNSELVLLIPAGESVNFSVTADPGSSNARVHIHIHITLPVGFDHTHESNPSISIYGRNASLTSEFSPQWRRKVIFSRGEGGFTRELTVLISPTPSFKGFSFDHHINVFSHYLAAPAKATVTLFSSLCQYFHFPSQSWRTDGVTSTDATTHSEVMCRTEHLTLFGASLFVPLNSVVFLPPSAVSRQSHLVLITCAAFFSIYLVLVFISHKLDDIDITRVGIMPLCGQPGRYKYWVIVKTGWKRGSGTTAHIGISLYGLNKSGSRHLDKAWAFQRNSQDIFQVETDANLGEIWKIRIWHDNTGLDPSWYLQHVIVWDRQTDVMYNFLVEDWLSVENEKNEGMVEKEVLAACPHELRTFSHIFPAQLRLGFSDWHLWWSAWGRPPHSRFTHVQRITCCMCTVYLFMATCVLWYGSMGVVGKSVPLGSRTPVTVESIAVGMVVAVVVLPVQLLFMFLFRQTHSKVVVEEPEPCTPDSQTIEMDVCLDISELGSSSFLSIPRGMESMMDVSSLSGGSFLSRKRICSPDNTINLDNESYMKQWPSCDSMFDIPDLLNSDPLLTRSRILKRKKALLTLGIEPPSSSDDDPMSFSDSSRKSSYDHLSLSEEDILNSIVKDAPKSEGSDHVTSDSGRFSPRVEADLISDILESRCSSWSDAAKEQGRSSWSFLRKSFSYTSMLTSMGSFLLADVEAPSVASTSFSTRIGVPRGRPTWLFPPWMLSVTYTMLFLCVALCMSILVLYGSVLNERAVLMWFISSAIAVLTSFFLLEPLKVVLEALRAALLTKPVHSEAEGLVEKPHIRKMPERVGKVRAPCGYGLLQAKEEARKVRALRKLMKSCLLHMLFVLVVLILNYQSCFHDNNIRLLHTAVKQAITVERQNSMNFTAIQCSADFWHWIDSVLLPHLHEDTRSNLVGALRLRQVCTAPDMASVRAFPAVTSVIFPSSTDCNRSHFHSSTEAFHIGLSEDPCSSFIPTNSSKDPIRLWFFGHLGIYGSNEGSWQELGTSLSEAQKTLRELQDIKWISKRSKAVFVELTQYHPDVDLYVAISLLTEFPLIGLAAHSTTIIPFRLPQHNSTLDLPLAMMALLFLFTVGFLVPDLLAICSSSGCGWWQGRLWVQLLLVLLSVGVGTTHFVCTWLTGVKLEHYRNNRHTFLSLYEVALLTKTETCLSALLLLITMLKIVRQMRFIRRWAFFGKILHLAFGELLTTISVLVLLLLVYAQCGYLLFSGTAHEFRTFRMAFFTLLSVLHGRTSIQPLCKSSPVTGGAFVLSYLICILGIGSWLLYAVILQGYRRARADIYQPTAERQDYEMIEFCLKRFKLWLGLSKAKEFRHKVKFEGMESLPSRSSQRSKRSPLPVAGTTFKSCSSSISSGSFHSEELALSDSPAPDLCTSAMYLERLPSTVNNLLDQFDRINQVLEDVCRLESSLEEAQRRMNTSRKARKEKEQLQAKKKDTNKPVKQLDLPRTYSTFSESALARLRSSRVKVCTIDGNKLFQHPLAADALGTHRSWLGGAPASYDLCLRLGQGSGVPWKWRPKSEEGQGGMCRDFVQQNVPQKRRAWQTDGHSEM</sequence>
<dbReference type="Gene3D" id="3.10.100.10">
    <property type="entry name" value="Mannose-Binding Protein A, subunit A"/>
    <property type="match status" value="1"/>
</dbReference>
<proteinExistence type="inferred from homology"/>
<evidence type="ECO:0000259" key="20">
    <source>
        <dbReference type="PROSITE" id="PS50095"/>
    </source>
</evidence>
<feature type="domain" description="REJ" evidence="21">
    <location>
        <begin position="2317"/>
        <end position="3004"/>
    </location>
</feature>
<dbReference type="Pfam" id="PF08016">
    <property type="entry name" value="PKD_channel"/>
    <property type="match status" value="1"/>
</dbReference>
<name>A0AAV7PP63_PLEWA</name>
<accession>A0AAV7PP63</accession>
<dbReference type="SUPFAM" id="SSF52058">
    <property type="entry name" value="L domain-like"/>
    <property type="match status" value="1"/>
</dbReference>
<feature type="domain" description="PKD" evidence="19">
    <location>
        <begin position="1282"/>
        <end position="1370"/>
    </location>
</feature>
<evidence type="ECO:0000256" key="1">
    <source>
        <dbReference type="ARBA" id="ARBA00004138"/>
    </source>
</evidence>
<dbReference type="CDD" id="cd00146">
    <property type="entry name" value="PKD"/>
    <property type="match status" value="8"/>
</dbReference>
<feature type="transmembrane region" description="Helical" evidence="17">
    <location>
        <begin position="4310"/>
        <end position="4330"/>
    </location>
</feature>
<keyword evidence="14" id="KW-0966">Cell projection</keyword>
<organism evidence="22 23">
    <name type="scientific">Pleurodeles waltl</name>
    <name type="common">Iberian ribbed newt</name>
    <dbReference type="NCBI Taxonomy" id="8319"/>
    <lineage>
        <taxon>Eukaryota</taxon>
        <taxon>Metazoa</taxon>
        <taxon>Chordata</taxon>
        <taxon>Craniata</taxon>
        <taxon>Vertebrata</taxon>
        <taxon>Euteleostomi</taxon>
        <taxon>Amphibia</taxon>
        <taxon>Batrachia</taxon>
        <taxon>Caudata</taxon>
        <taxon>Salamandroidea</taxon>
        <taxon>Salamandridae</taxon>
        <taxon>Pleurodelinae</taxon>
        <taxon>Pleurodeles</taxon>
    </lineage>
</organism>
<dbReference type="GO" id="GO:0005261">
    <property type="term" value="F:monoatomic cation channel activity"/>
    <property type="evidence" value="ECO:0007669"/>
    <property type="project" value="TreeGrafter"/>
</dbReference>
<keyword evidence="12" id="KW-1015">Disulfide bond</keyword>
<feature type="domain" description="PKD" evidence="19">
    <location>
        <begin position="1572"/>
        <end position="1628"/>
    </location>
</feature>
<evidence type="ECO:0000256" key="4">
    <source>
        <dbReference type="ARBA" id="ARBA00022475"/>
    </source>
</evidence>
<dbReference type="EMBL" id="JANPWB010000011">
    <property type="protein sequence ID" value="KAJ1129961.1"/>
    <property type="molecule type" value="Genomic_DNA"/>
</dbReference>
<feature type="region of interest" description="Disordered" evidence="16">
    <location>
        <begin position="4474"/>
        <end position="4497"/>
    </location>
</feature>
<dbReference type="FunFam" id="2.60.60.20:FF:000012">
    <property type="entry name" value="polycystin-1 isoform X2"/>
    <property type="match status" value="1"/>
</dbReference>
<evidence type="ECO:0008006" key="24">
    <source>
        <dbReference type="Google" id="ProtNLM"/>
    </source>
</evidence>
<feature type="transmembrane region" description="Helical" evidence="17">
    <location>
        <begin position="3479"/>
        <end position="3501"/>
    </location>
</feature>
<dbReference type="GO" id="GO:0006816">
    <property type="term" value="P:calcium ion transport"/>
    <property type="evidence" value="ECO:0007669"/>
    <property type="project" value="TreeGrafter"/>
</dbReference>
<dbReference type="InterPro" id="IPR000434">
    <property type="entry name" value="PC1"/>
</dbReference>
<dbReference type="GO" id="GO:0005929">
    <property type="term" value="C:cilium"/>
    <property type="evidence" value="ECO:0007669"/>
    <property type="project" value="UniProtKB-SubCell"/>
</dbReference>
<dbReference type="SMART" id="SM00369">
    <property type="entry name" value="LRR_TYP"/>
    <property type="match status" value="2"/>
</dbReference>
<evidence type="ECO:0000256" key="12">
    <source>
        <dbReference type="ARBA" id="ARBA00023157"/>
    </source>
</evidence>
<keyword evidence="5" id="KW-0433">Leucine-rich repeat</keyword>
<dbReference type="PROSITE" id="PS51111">
    <property type="entry name" value="REJ"/>
    <property type="match status" value="1"/>
</dbReference>
<feature type="domain" description="C-type lectin" evidence="18">
    <location>
        <begin position="552"/>
        <end position="667"/>
    </location>
</feature>
<comment type="subcellular location">
    <subcellularLocation>
        <location evidence="2">Cell membrane</location>
        <topology evidence="2">Multi-pass membrane protein</topology>
    </subcellularLocation>
    <subcellularLocation>
        <location evidence="1">Cell projection</location>
        <location evidence="1">Cilium</location>
    </subcellularLocation>
</comment>
<comment type="similarity">
    <text evidence="3">Belongs to the polycystin family.</text>
</comment>
<dbReference type="InterPro" id="IPR013122">
    <property type="entry name" value="PKD1_2_channel"/>
</dbReference>
<feature type="transmembrane region" description="Helical" evidence="17">
    <location>
        <begin position="3439"/>
        <end position="3459"/>
    </location>
</feature>
<feature type="domain" description="PLAT" evidence="20">
    <location>
        <begin position="3277"/>
        <end position="3391"/>
    </location>
</feature>
<feature type="transmembrane region" description="Helical" evidence="17">
    <location>
        <begin position="4241"/>
        <end position="4268"/>
    </location>
</feature>
<evidence type="ECO:0000256" key="7">
    <source>
        <dbReference type="ARBA" id="ARBA00022729"/>
    </source>
</evidence>
<feature type="domain" description="PKD" evidence="19">
    <location>
        <begin position="1484"/>
        <end position="1517"/>
    </location>
</feature>
<feature type="region of interest" description="Disordered" evidence="16">
    <location>
        <begin position="3619"/>
        <end position="3640"/>
    </location>
</feature>
<dbReference type="InterPro" id="IPR001611">
    <property type="entry name" value="Leu-rich_rpt"/>
</dbReference>
<dbReference type="Pfam" id="PF00801">
    <property type="entry name" value="PKD"/>
    <property type="match status" value="11"/>
</dbReference>
<evidence type="ECO:0000256" key="15">
    <source>
        <dbReference type="PROSITE-ProRule" id="PRU00152"/>
    </source>
</evidence>
<feature type="transmembrane region" description="Helical" evidence="17">
    <location>
        <begin position="3235"/>
        <end position="3254"/>
    </location>
</feature>
<dbReference type="Pfam" id="PF02010">
    <property type="entry name" value="REJ"/>
    <property type="match status" value="1"/>
</dbReference>
<comment type="caution">
    <text evidence="15">Lacks conserved residue(s) required for the propagation of feature annotation.</text>
</comment>
<dbReference type="Pfam" id="PF00059">
    <property type="entry name" value="Lectin_C"/>
    <property type="match status" value="1"/>
</dbReference>
<dbReference type="InterPro" id="IPR016187">
    <property type="entry name" value="CTDL_fold"/>
</dbReference>
<dbReference type="InterPro" id="IPR003591">
    <property type="entry name" value="Leu-rich_rpt_typical-subtyp"/>
</dbReference>
<dbReference type="InterPro" id="IPR046791">
    <property type="entry name" value="Polycystin_dom"/>
</dbReference>